<proteinExistence type="predicted"/>
<sequence>MSSTPTPPSGARGAIDLSALGRGAATAGQAGPAGSPTGAAGATGAPGPTGLPDGVLVDVTDATFSEVMNRTLKVPAVLVLWSSAHEQTVGLAERVAAAAARLEGRVFVVSADVQTSPGILQAFQQVIVQAFGQLTVPVTFGLLQGQPVPLFPGIPPDEEIGLVLDQLVQAAVQNGITGRVDLGPAAGADLDDELPPLPPLIQEAYDAIDRGDLEAAATAYEKALAADPKDHEAELGLAQVRLMQRTDGIDAQAVRAAAAASPEDVDAQIAVADLDVLGGHVADAFTRLIDTVKATEGDERDRARTHLLELFNVVGNHDERVRKGRTALMNALF</sequence>
<dbReference type="SUPFAM" id="SSF48452">
    <property type="entry name" value="TPR-like"/>
    <property type="match status" value="1"/>
</dbReference>
<dbReference type="Gene3D" id="1.25.40.10">
    <property type="entry name" value="Tetratricopeptide repeat domain"/>
    <property type="match status" value="1"/>
</dbReference>
<dbReference type="AlphaFoldDB" id="A0A8H9FQK7"/>
<dbReference type="RefSeq" id="WP_035950573.1">
    <property type="nucleotide sequence ID" value="NZ_BMEA01000001.1"/>
</dbReference>
<accession>A0A8H9FQK7</accession>
<evidence type="ECO:0000313" key="3">
    <source>
        <dbReference type="Proteomes" id="UP000628079"/>
    </source>
</evidence>
<evidence type="ECO:0000256" key="1">
    <source>
        <dbReference type="SAM" id="MobiDB-lite"/>
    </source>
</evidence>
<name>A0A8H9FQK7_9MICO</name>
<gene>
    <name evidence="2" type="ORF">GCM10011314_08810</name>
</gene>
<comment type="caution">
    <text evidence="2">The sequence shown here is derived from an EMBL/GenBank/DDBJ whole genome shotgun (WGS) entry which is preliminary data.</text>
</comment>
<reference evidence="2" key="2">
    <citation type="submission" date="2020-09" db="EMBL/GenBank/DDBJ databases">
        <authorList>
            <person name="Sun Q."/>
            <person name="Zhou Y."/>
        </authorList>
    </citation>
    <scope>NUCLEOTIDE SEQUENCE</scope>
    <source>
        <strain evidence="2">CGMCC 1.10749</strain>
    </source>
</reference>
<dbReference type="Proteomes" id="UP000628079">
    <property type="component" value="Unassembled WGS sequence"/>
</dbReference>
<dbReference type="Pfam" id="PF14561">
    <property type="entry name" value="TPR_20"/>
    <property type="match status" value="1"/>
</dbReference>
<feature type="region of interest" description="Disordered" evidence="1">
    <location>
        <begin position="25"/>
        <end position="50"/>
    </location>
</feature>
<evidence type="ECO:0000313" key="2">
    <source>
        <dbReference type="EMBL" id="GGB71665.1"/>
    </source>
</evidence>
<reference evidence="2" key="1">
    <citation type="journal article" date="2014" name="Int. J. Syst. Evol. Microbiol.">
        <title>Complete genome sequence of Corynebacterium casei LMG S-19264T (=DSM 44701T), isolated from a smear-ripened cheese.</title>
        <authorList>
            <consortium name="US DOE Joint Genome Institute (JGI-PGF)"/>
            <person name="Walter F."/>
            <person name="Albersmeier A."/>
            <person name="Kalinowski J."/>
            <person name="Ruckert C."/>
        </authorList>
    </citation>
    <scope>NUCLEOTIDE SEQUENCE</scope>
    <source>
        <strain evidence="2">CGMCC 1.10749</strain>
    </source>
</reference>
<dbReference type="EMBL" id="BMEA01000001">
    <property type="protein sequence ID" value="GGB71665.1"/>
    <property type="molecule type" value="Genomic_DNA"/>
</dbReference>
<protein>
    <submittedName>
        <fullName evidence="2">Thioredoxin</fullName>
    </submittedName>
</protein>
<dbReference type="InterPro" id="IPR011990">
    <property type="entry name" value="TPR-like_helical_dom_sf"/>
</dbReference>
<organism evidence="2 3">
    <name type="scientific">Knoellia flava</name>
    <dbReference type="NCBI Taxonomy" id="913969"/>
    <lineage>
        <taxon>Bacteria</taxon>
        <taxon>Bacillati</taxon>
        <taxon>Actinomycetota</taxon>
        <taxon>Actinomycetes</taxon>
        <taxon>Micrococcales</taxon>
        <taxon>Intrasporangiaceae</taxon>
        <taxon>Knoellia</taxon>
    </lineage>
</organism>